<dbReference type="PANTHER" id="PTHR42748:SF7">
    <property type="entry name" value="NMRA LIKE REDOX SENSOR 1-RELATED"/>
    <property type="match status" value="1"/>
</dbReference>
<evidence type="ECO:0000313" key="5">
    <source>
        <dbReference type="Proteomes" id="UP000671828"/>
    </source>
</evidence>
<reference evidence="4" key="1">
    <citation type="submission" date="2021-04" db="EMBL/GenBank/DDBJ databases">
        <title>Saccharothrix algeriensis WGS.</title>
        <authorList>
            <person name="Stuskova K."/>
            <person name="Hakalova E."/>
            <person name="Tebbal A.B."/>
            <person name="Eichmeier A."/>
        </authorList>
    </citation>
    <scope>NUCLEOTIDE SEQUENCE</scope>
    <source>
        <strain evidence="4">NRRL B-24137</strain>
    </source>
</reference>
<dbReference type="InterPro" id="IPR008030">
    <property type="entry name" value="NmrA-like"/>
</dbReference>
<dbReference type="InterPro" id="IPR036291">
    <property type="entry name" value="NAD(P)-bd_dom_sf"/>
</dbReference>
<organism evidence="4 5">
    <name type="scientific">Saccharothrix algeriensis</name>
    <dbReference type="NCBI Taxonomy" id="173560"/>
    <lineage>
        <taxon>Bacteria</taxon>
        <taxon>Bacillati</taxon>
        <taxon>Actinomycetota</taxon>
        <taxon>Actinomycetes</taxon>
        <taxon>Pseudonocardiales</taxon>
        <taxon>Pseudonocardiaceae</taxon>
        <taxon>Saccharothrix</taxon>
    </lineage>
</organism>
<accession>A0A8T8I6I8</accession>
<proteinExistence type="inferred from homology"/>
<dbReference type="PANTHER" id="PTHR42748">
    <property type="entry name" value="NITROGEN METABOLITE REPRESSION PROTEIN NMRA FAMILY MEMBER"/>
    <property type="match status" value="1"/>
</dbReference>
<evidence type="ECO:0000256" key="1">
    <source>
        <dbReference type="ARBA" id="ARBA00006328"/>
    </source>
</evidence>
<protein>
    <submittedName>
        <fullName evidence="4">NmrA/HSCARG family protein</fullName>
    </submittedName>
</protein>
<evidence type="ECO:0000259" key="3">
    <source>
        <dbReference type="Pfam" id="PF05368"/>
    </source>
</evidence>
<sequence length="313" mass="33458">MPSSQPFVLVTGATGKQGGAVVRALLASDVPVRALVRDTGTERAAALRELGAVLVRGDLDDVPSLEAALDNARAVFSVQVPDITGLPGDPEVRHGHNLVEAARRAQVGHVVHTSVSGVGTIDVEHFDEQRWGSFVRHYYRSKAAVEDLVRTAGFPRWTILRPATFMENFVRPSPYFADMTSNRLVVAVDLDVAHPFVAVDDIGAAAAAAFAEPERFHGVELELAGDVLSFREAAQALSRALGTDIELPPGPEHVPAEGPLRAFFQAQQHMSAHPAPARPQFAARMGVPTTTFTGWARGTLRNRSGGWAGSAGR</sequence>
<comment type="similarity">
    <text evidence="1">Belongs to the NmrA-type oxidoreductase family.</text>
</comment>
<evidence type="ECO:0000256" key="2">
    <source>
        <dbReference type="ARBA" id="ARBA00022857"/>
    </source>
</evidence>
<evidence type="ECO:0000313" key="4">
    <source>
        <dbReference type="EMBL" id="QTR06445.1"/>
    </source>
</evidence>
<gene>
    <name evidence="4" type="ORF">J7S33_27720</name>
</gene>
<dbReference type="CDD" id="cd05251">
    <property type="entry name" value="NmrA_like_SDR_a"/>
    <property type="match status" value="1"/>
</dbReference>
<dbReference type="EMBL" id="CP072788">
    <property type="protein sequence ID" value="QTR06445.1"/>
    <property type="molecule type" value="Genomic_DNA"/>
</dbReference>
<dbReference type="Proteomes" id="UP000671828">
    <property type="component" value="Chromosome"/>
</dbReference>
<keyword evidence="2" id="KW-0521">NADP</keyword>
<feature type="domain" description="NmrA-like" evidence="3">
    <location>
        <begin position="8"/>
        <end position="254"/>
    </location>
</feature>
<name>A0A8T8I6I8_9PSEU</name>
<dbReference type="InterPro" id="IPR051164">
    <property type="entry name" value="NmrA-like_oxidored"/>
</dbReference>
<dbReference type="AlphaFoldDB" id="A0A8T8I6I8"/>
<dbReference type="SUPFAM" id="SSF51735">
    <property type="entry name" value="NAD(P)-binding Rossmann-fold domains"/>
    <property type="match status" value="1"/>
</dbReference>
<dbReference type="Pfam" id="PF05368">
    <property type="entry name" value="NmrA"/>
    <property type="match status" value="1"/>
</dbReference>
<dbReference type="Gene3D" id="3.40.50.720">
    <property type="entry name" value="NAD(P)-binding Rossmann-like Domain"/>
    <property type="match status" value="1"/>
</dbReference>